<name>A0AAE0MZS2_9PEZI</name>
<feature type="transmembrane region" description="Helical" evidence="1">
    <location>
        <begin position="56"/>
        <end position="74"/>
    </location>
</feature>
<evidence type="ECO:0000256" key="1">
    <source>
        <dbReference type="SAM" id="Phobius"/>
    </source>
</evidence>
<evidence type="ECO:0008006" key="4">
    <source>
        <dbReference type="Google" id="ProtNLM"/>
    </source>
</evidence>
<dbReference type="Proteomes" id="UP001287356">
    <property type="component" value="Unassembled WGS sequence"/>
</dbReference>
<evidence type="ECO:0000313" key="3">
    <source>
        <dbReference type="Proteomes" id="UP001287356"/>
    </source>
</evidence>
<reference evidence="2" key="1">
    <citation type="journal article" date="2023" name="Mol. Phylogenet. Evol.">
        <title>Genome-scale phylogeny and comparative genomics of the fungal order Sordariales.</title>
        <authorList>
            <person name="Hensen N."/>
            <person name="Bonometti L."/>
            <person name="Westerberg I."/>
            <person name="Brannstrom I.O."/>
            <person name="Guillou S."/>
            <person name="Cros-Aarteil S."/>
            <person name="Calhoun S."/>
            <person name="Haridas S."/>
            <person name="Kuo A."/>
            <person name="Mondo S."/>
            <person name="Pangilinan J."/>
            <person name="Riley R."/>
            <person name="LaButti K."/>
            <person name="Andreopoulos B."/>
            <person name="Lipzen A."/>
            <person name="Chen C."/>
            <person name="Yan M."/>
            <person name="Daum C."/>
            <person name="Ng V."/>
            <person name="Clum A."/>
            <person name="Steindorff A."/>
            <person name="Ohm R.A."/>
            <person name="Martin F."/>
            <person name="Silar P."/>
            <person name="Natvig D.O."/>
            <person name="Lalanne C."/>
            <person name="Gautier V."/>
            <person name="Ament-Velasquez S.L."/>
            <person name="Kruys A."/>
            <person name="Hutchinson M.I."/>
            <person name="Powell A.J."/>
            <person name="Barry K."/>
            <person name="Miller A.N."/>
            <person name="Grigoriev I.V."/>
            <person name="Debuchy R."/>
            <person name="Gladieux P."/>
            <person name="Hiltunen Thoren M."/>
            <person name="Johannesson H."/>
        </authorList>
    </citation>
    <scope>NUCLEOTIDE SEQUENCE</scope>
    <source>
        <strain evidence="2">CBS 958.72</strain>
    </source>
</reference>
<evidence type="ECO:0000313" key="2">
    <source>
        <dbReference type="EMBL" id="KAK3361659.1"/>
    </source>
</evidence>
<dbReference type="EMBL" id="JAULSN010000011">
    <property type="protein sequence ID" value="KAK3361659.1"/>
    <property type="molecule type" value="Genomic_DNA"/>
</dbReference>
<gene>
    <name evidence="2" type="ORF">B0T24DRAFT_642103</name>
</gene>
<sequence length="538" mass="57523">MSGQGVVSCIIRFACHIPTGMMGVTGLGLWKNARDVGPGIFDAIPHGWDFLEGLRVVGSAGIATFAWNFFMFAASNFCRGALLGTVGLVDLALAVALAVGAGKQSIFLPRSYGGCDGAATPGPTGQQNFFVVANSTGLFSEDSGADICHDMVQNWAVTVAVVVIYLICAIVNISVGFADSCSGGYGSRRSWDSWSGYDIDVIISPLLWLLSPVIRAVDYLQAGGYFGYRYSRSALSALADGKSPKPPANNINNNTAAEKNRAVSRLINPFSGGSEKKPPAQHAGKDVHLPLELAIMVARHVHYADLVSVSQSSKRLRSAFFGVADPTAVLDELQQHCCRPTPTPTPTPTSARTPSAATPSATVIAHTSRCRLCNIPMCNDCRADMASTGADHATIDARTTHHLTRCRARCSRCFFAKDCRWNWYRPGERRTNWIARSRNNNTGDRAMQVDVEMGGGGAGTGGGYVCSNCARRPAADIDAVLDSRAADEVRRLAALPLACESCSDALPAPGPRWWIDADTEKECKWAGHPPWAKSLSYS</sequence>
<dbReference type="CDD" id="cd09917">
    <property type="entry name" value="F-box_SF"/>
    <property type="match status" value="1"/>
</dbReference>
<keyword evidence="1" id="KW-0812">Transmembrane</keyword>
<organism evidence="2 3">
    <name type="scientific">Lasiosphaeria ovina</name>
    <dbReference type="NCBI Taxonomy" id="92902"/>
    <lineage>
        <taxon>Eukaryota</taxon>
        <taxon>Fungi</taxon>
        <taxon>Dikarya</taxon>
        <taxon>Ascomycota</taxon>
        <taxon>Pezizomycotina</taxon>
        <taxon>Sordariomycetes</taxon>
        <taxon>Sordariomycetidae</taxon>
        <taxon>Sordariales</taxon>
        <taxon>Lasiosphaeriaceae</taxon>
        <taxon>Lasiosphaeria</taxon>
    </lineage>
</organism>
<keyword evidence="3" id="KW-1185">Reference proteome</keyword>
<feature type="transmembrane region" description="Helical" evidence="1">
    <location>
        <begin position="81"/>
        <end position="101"/>
    </location>
</feature>
<feature type="transmembrane region" description="Helical" evidence="1">
    <location>
        <begin position="155"/>
        <end position="178"/>
    </location>
</feature>
<accession>A0AAE0MZS2</accession>
<keyword evidence="1" id="KW-1133">Transmembrane helix</keyword>
<reference evidence="2" key="2">
    <citation type="submission" date="2023-06" db="EMBL/GenBank/DDBJ databases">
        <authorList>
            <consortium name="Lawrence Berkeley National Laboratory"/>
            <person name="Haridas S."/>
            <person name="Hensen N."/>
            <person name="Bonometti L."/>
            <person name="Westerberg I."/>
            <person name="Brannstrom I.O."/>
            <person name="Guillou S."/>
            <person name="Cros-Aarteil S."/>
            <person name="Calhoun S."/>
            <person name="Kuo A."/>
            <person name="Mondo S."/>
            <person name="Pangilinan J."/>
            <person name="Riley R."/>
            <person name="Labutti K."/>
            <person name="Andreopoulos B."/>
            <person name="Lipzen A."/>
            <person name="Chen C."/>
            <person name="Yanf M."/>
            <person name="Daum C."/>
            <person name="Ng V."/>
            <person name="Clum A."/>
            <person name="Steindorff A."/>
            <person name="Ohm R."/>
            <person name="Martin F."/>
            <person name="Silar P."/>
            <person name="Natvig D."/>
            <person name="Lalanne C."/>
            <person name="Gautier V."/>
            <person name="Ament-Velasquez S.L."/>
            <person name="Kruys A."/>
            <person name="Hutchinson M.I."/>
            <person name="Powell A.J."/>
            <person name="Barry K."/>
            <person name="Miller A.N."/>
            <person name="Grigoriev I.V."/>
            <person name="Debuchy R."/>
            <person name="Gladieux P."/>
            <person name="Thoren M.H."/>
            <person name="Johannesson H."/>
        </authorList>
    </citation>
    <scope>NUCLEOTIDE SEQUENCE</scope>
    <source>
        <strain evidence="2">CBS 958.72</strain>
    </source>
</reference>
<comment type="caution">
    <text evidence="2">The sequence shown here is derived from an EMBL/GenBank/DDBJ whole genome shotgun (WGS) entry which is preliminary data.</text>
</comment>
<dbReference type="AlphaFoldDB" id="A0AAE0MZS2"/>
<keyword evidence="1" id="KW-0472">Membrane</keyword>
<proteinExistence type="predicted"/>
<protein>
    <recommendedName>
        <fullName evidence="4">F-box domain-containing protein</fullName>
    </recommendedName>
</protein>